<dbReference type="Pfam" id="PF00005">
    <property type="entry name" value="ABC_tran"/>
    <property type="match status" value="1"/>
</dbReference>
<accession>A0A5B8XS46</accession>
<dbReference type="Gene3D" id="1.20.1560.10">
    <property type="entry name" value="ABC transporter type 1, transmembrane domain"/>
    <property type="match status" value="1"/>
</dbReference>
<sequence length="597" mass="66152">MIDVTRAARNQRIRLYFKRYALHFVIGGIFLVLTNYLALEIPGRVGLAIEGMQNGVDLAGIKDHAIWIIGLAIGAGIARILSRVYIFNAGRLVEYDLRNELFEHLAKLNLSWFSSMSTGDITSRVSNDVNFVRLLYAIAYLHVINTVVAYALALNKMVALDWKLTLFCLIPYPIIFIGVRFIIHKLFKQTKIVQTELSKISSRVQENLTGIQVIKTYTLEGREISRFKALNENFVEENIKLVTIRGGLQATMTLLSGAGTLVILLVGANWVVAGNLSVGQFVEFNGYVVALAFPTMGLGWVLSVWNRGIAAFDRILEVLFTKPTIEDPAEPVAIPRPAVSGQISFEGVSFAYDQSDAISDFSVEIPAGSKVAIVGRTGSGKSTLVGLLARLFDPQHGRILVDGVDIRDLELRRHRARLGVVPQDPFLFSMTIRNNVRFGYDAQLDDPEFSRLSEDSADPTLKVLAKAGLDQDISSFPQGIETQVGERGITLSGGQKQRVTIARALLVEPSILILDDALSSVDNQTEQEILDHLDEVMDARTTIFITHRFSALSRMDRILVVDEGRLVEQGTHEELLAFGGVYAELNEHQKLKEELEG</sequence>
<evidence type="ECO:0000256" key="4">
    <source>
        <dbReference type="ARBA" id="ARBA00022692"/>
    </source>
</evidence>
<dbReference type="InterPro" id="IPR003593">
    <property type="entry name" value="AAA+_ATPase"/>
</dbReference>
<evidence type="ECO:0000256" key="7">
    <source>
        <dbReference type="ARBA" id="ARBA00022989"/>
    </source>
</evidence>
<evidence type="ECO:0000256" key="5">
    <source>
        <dbReference type="ARBA" id="ARBA00022741"/>
    </source>
</evidence>
<comment type="subcellular location">
    <subcellularLocation>
        <location evidence="1">Cell membrane</location>
        <topology evidence="1">Multi-pass membrane protein</topology>
    </subcellularLocation>
</comment>
<feature type="transmembrane region" description="Helical" evidence="9">
    <location>
        <begin position="164"/>
        <end position="183"/>
    </location>
</feature>
<dbReference type="SUPFAM" id="SSF90123">
    <property type="entry name" value="ABC transporter transmembrane region"/>
    <property type="match status" value="1"/>
</dbReference>
<dbReference type="SUPFAM" id="SSF52540">
    <property type="entry name" value="P-loop containing nucleoside triphosphate hydrolases"/>
    <property type="match status" value="1"/>
</dbReference>
<dbReference type="KEGG" id="bbae:FRD01_02940"/>
<dbReference type="PANTHER" id="PTHR43394">
    <property type="entry name" value="ATP-DEPENDENT PERMEASE MDL1, MITOCHONDRIAL"/>
    <property type="match status" value="1"/>
</dbReference>
<dbReference type="InterPro" id="IPR036640">
    <property type="entry name" value="ABC1_TM_sf"/>
</dbReference>
<dbReference type="RefSeq" id="WP_146957494.1">
    <property type="nucleotide sequence ID" value="NZ_CP042467.1"/>
</dbReference>
<dbReference type="SMART" id="SM00382">
    <property type="entry name" value="AAA"/>
    <property type="match status" value="1"/>
</dbReference>
<dbReference type="GO" id="GO:0016887">
    <property type="term" value="F:ATP hydrolysis activity"/>
    <property type="evidence" value="ECO:0007669"/>
    <property type="project" value="InterPro"/>
</dbReference>
<evidence type="ECO:0000313" key="13">
    <source>
        <dbReference type="Proteomes" id="UP000321595"/>
    </source>
</evidence>
<dbReference type="InterPro" id="IPR017871">
    <property type="entry name" value="ABC_transporter-like_CS"/>
</dbReference>
<evidence type="ECO:0000256" key="3">
    <source>
        <dbReference type="ARBA" id="ARBA00022475"/>
    </source>
</evidence>
<dbReference type="PROSITE" id="PS50893">
    <property type="entry name" value="ABC_TRANSPORTER_2"/>
    <property type="match status" value="1"/>
</dbReference>
<feature type="domain" description="ABC transmembrane type-1" evidence="11">
    <location>
        <begin position="25"/>
        <end position="307"/>
    </location>
</feature>
<dbReference type="Proteomes" id="UP000321595">
    <property type="component" value="Chromosome"/>
</dbReference>
<keyword evidence="7 9" id="KW-1133">Transmembrane helix</keyword>
<dbReference type="GO" id="GO:0005886">
    <property type="term" value="C:plasma membrane"/>
    <property type="evidence" value="ECO:0007669"/>
    <property type="project" value="UniProtKB-SubCell"/>
</dbReference>
<gene>
    <name evidence="12" type="ORF">FRD01_02940</name>
</gene>
<reference evidence="12 13" key="1">
    <citation type="submission" date="2019-08" db="EMBL/GenBank/DDBJ databases">
        <authorList>
            <person name="Liang Q."/>
        </authorList>
    </citation>
    <scope>NUCLEOTIDE SEQUENCE [LARGE SCALE GENOMIC DNA]</scope>
    <source>
        <strain evidence="12 13">V1718</strain>
    </source>
</reference>
<feature type="transmembrane region" description="Helical" evidence="9">
    <location>
        <begin position="134"/>
        <end position="152"/>
    </location>
</feature>
<name>A0A5B8XS46_9DELT</name>
<dbReference type="EMBL" id="CP042467">
    <property type="protein sequence ID" value="QED26229.1"/>
    <property type="molecule type" value="Genomic_DNA"/>
</dbReference>
<dbReference type="FunFam" id="3.40.50.300:FF:000221">
    <property type="entry name" value="Multidrug ABC transporter ATP-binding protein"/>
    <property type="match status" value="1"/>
</dbReference>
<proteinExistence type="predicted"/>
<protein>
    <submittedName>
        <fullName evidence="12">ABC transporter ATP-binding protein</fullName>
    </submittedName>
</protein>
<dbReference type="OrthoDB" id="5480201at2"/>
<evidence type="ECO:0000256" key="9">
    <source>
        <dbReference type="SAM" id="Phobius"/>
    </source>
</evidence>
<keyword evidence="13" id="KW-1185">Reference proteome</keyword>
<dbReference type="AlphaFoldDB" id="A0A5B8XS46"/>
<feature type="transmembrane region" description="Helical" evidence="9">
    <location>
        <begin position="284"/>
        <end position="305"/>
    </location>
</feature>
<feature type="domain" description="ABC transporter" evidence="10">
    <location>
        <begin position="343"/>
        <end position="588"/>
    </location>
</feature>
<evidence type="ECO:0000256" key="6">
    <source>
        <dbReference type="ARBA" id="ARBA00022840"/>
    </source>
</evidence>
<evidence type="ECO:0000256" key="8">
    <source>
        <dbReference type="ARBA" id="ARBA00023136"/>
    </source>
</evidence>
<dbReference type="CDD" id="cd18541">
    <property type="entry name" value="ABC_6TM_TmrB_like"/>
    <property type="match status" value="1"/>
</dbReference>
<keyword evidence="6 12" id="KW-0067">ATP-binding</keyword>
<dbReference type="InterPro" id="IPR003439">
    <property type="entry name" value="ABC_transporter-like_ATP-bd"/>
</dbReference>
<keyword evidence="5" id="KW-0547">Nucleotide-binding</keyword>
<feature type="transmembrane region" description="Helical" evidence="9">
    <location>
        <begin position="250"/>
        <end position="272"/>
    </location>
</feature>
<feature type="transmembrane region" description="Helical" evidence="9">
    <location>
        <begin position="64"/>
        <end position="81"/>
    </location>
</feature>
<evidence type="ECO:0000259" key="10">
    <source>
        <dbReference type="PROSITE" id="PS50893"/>
    </source>
</evidence>
<evidence type="ECO:0000256" key="2">
    <source>
        <dbReference type="ARBA" id="ARBA00022448"/>
    </source>
</evidence>
<keyword evidence="2" id="KW-0813">Transport</keyword>
<keyword evidence="4 9" id="KW-0812">Transmembrane</keyword>
<keyword evidence="3" id="KW-1003">Cell membrane</keyword>
<keyword evidence="8 9" id="KW-0472">Membrane</keyword>
<dbReference type="Gene3D" id="3.40.50.300">
    <property type="entry name" value="P-loop containing nucleotide triphosphate hydrolases"/>
    <property type="match status" value="1"/>
</dbReference>
<evidence type="ECO:0000313" key="12">
    <source>
        <dbReference type="EMBL" id="QED26229.1"/>
    </source>
</evidence>
<dbReference type="InterPro" id="IPR039421">
    <property type="entry name" value="Type_1_exporter"/>
</dbReference>
<dbReference type="GO" id="GO:0005524">
    <property type="term" value="F:ATP binding"/>
    <property type="evidence" value="ECO:0007669"/>
    <property type="project" value="UniProtKB-KW"/>
</dbReference>
<dbReference type="GO" id="GO:0015421">
    <property type="term" value="F:ABC-type oligopeptide transporter activity"/>
    <property type="evidence" value="ECO:0007669"/>
    <property type="project" value="TreeGrafter"/>
</dbReference>
<dbReference type="PROSITE" id="PS00211">
    <property type="entry name" value="ABC_TRANSPORTER_1"/>
    <property type="match status" value="1"/>
</dbReference>
<dbReference type="InterPro" id="IPR011527">
    <property type="entry name" value="ABC1_TM_dom"/>
</dbReference>
<evidence type="ECO:0000256" key="1">
    <source>
        <dbReference type="ARBA" id="ARBA00004651"/>
    </source>
</evidence>
<dbReference type="InterPro" id="IPR027417">
    <property type="entry name" value="P-loop_NTPase"/>
</dbReference>
<evidence type="ECO:0000259" key="11">
    <source>
        <dbReference type="PROSITE" id="PS50929"/>
    </source>
</evidence>
<dbReference type="Pfam" id="PF00664">
    <property type="entry name" value="ABC_membrane"/>
    <property type="match status" value="1"/>
</dbReference>
<dbReference type="PANTHER" id="PTHR43394:SF1">
    <property type="entry name" value="ATP-BINDING CASSETTE SUB-FAMILY B MEMBER 10, MITOCHONDRIAL"/>
    <property type="match status" value="1"/>
</dbReference>
<dbReference type="PROSITE" id="PS50929">
    <property type="entry name" value="ABC_TM1F"/>
    <property type="match status" value="1"/>
</dbReference>
<organism evidence="12 13">
    <name type="scientific">Microvenator marinus</name>
    <dbReference type="NCBI Taxonomy" id="2600177"/>
    <lineage>
        <taxon>Bacteria</taxon>
        <taxon>Deltaproteobacteria</taxon>
        <taxon>Bradymonadales</taxon>
        <taxon>Microvenatoraceae</taxon>
        <taxon>Microvenator</taxon>
    </lineage>
</organism>
<feature type="transmembrane region" description="Helical" evidence="9">
    <location>
        <begin position="20"/>
        <end position="39"/>
    </location>
</feature>